<evidence type="ECO:0000313" key="3">
    <source>
        <dbReference type="EMBL" id="QBD79174.1"/>
    </source>
</evidence>
<organism evidence="3 4">
    <name type="scientific">Ktedonosporobacter rubrisoli</name>
    <dbReference type="NCBI Taxonomy" id="2509675"/>
    <lineage>
        <taxon>Bacteria</taxon>
        <taxon>Bacillati</taxon>
        <taxon>Chloroflexota</taxon>
        <taxon>Ktedonobacteria</taxon>
        <taxon>Ktedonobacterales</taxon>
        <taxon>Ktedonosporobacteraceae</taxon>
        <taxon>Ktedonosporobacter</taxon>
    </lineage>
</organism>
<dbReference type="AlphaFoldDB" id="A0A4P6JUL0"/>
<evidence type="ECO:0008006" key="5">
    <source>
        <dbReference type="Google" id="ProtNLM"/>
    </source>
</evidence>
<keyword evidence="1" id="KW-0175">Coiled coil</keyword>
<sequence length="208" mass="24040">MDILYLVDRLENLIAGSRKMPLMNQIMIKESDILNIIDQMRTSIPDEIKQARRIIQEKERILAQAQADASALLTRAREETERAINREGLLRAAEERSKEMVQQADEHAAELVRMAEERTAQMQNDADSYAMETLRNLREHLLSVETEVSRTILSIERGLESLEEQDVEEIEEEMEEAEEEMEEENAEIHRVPRRASLATDTMGGPMYQ</sequence>
<gene>
    <name evidence="3" type="ORF">EPA93_25620</name>
</gene>
<name>A0A4P6JUL0_KTERU</name>
<accession>A0A4P6JUL0</accession>
<dbReference type="Proteomes" id="UP000290365">
    <property type="component" value="Chromosome"/>
</dbReference>
<feature type="region of interest" description="Disordered" evidence="2">
    <location>
        <begin position="163"/>
        <end position="208"/>
    </location>
</feature>
<evidence type="ECO:0000313" key="4">
    <source>
        <dbReference type="Proteomes" id="UP000290365"/>
    </source>
</evidence>
<reference evidence="3 4" key="1">
    <citation type="submission" date="2019-01" db="EMBL/GenBank/DDBJ databases">
        <title>Ktedonosporobacter rubrisoli SCAWS-G2.</title>
        <authorList>
            <person name="Huang Y."/>
            <person name="Yan B."/>
        </authorList>
    </citation>
    <scope>NUCLEOTIDE SEQUENCE [LARGE SCALE GENOMIC DNA]</scope>
    <source>
        <strain evidence="3 4">SCAWS-G2</strain>
    </source>
</reference>
<feature type="compositionally biased region" description="Acidic residues" evidence="2">
    <location>
        <begin position="163"/>
        <end position="185"/>
    </location>
</feature>
<evidence type="ECO:0000256" key="1">
    <source>
        <dbReference type="SAM" id="Coils"/>
    </source>
</evidence>
<keyword evidence="4" id="KW-1185">Reference proteome</keyword>
<proteinExistence type="predicted"/>
<dbReference type="KEGG" id="kbs:EPA93_25620"/>
<evidence type="ECO:0000256" key="2">
    <source>
        <dbReference type="SAM" id="MobiDB-lite"/>
    </source>
</evidence>
<dbReference type="RefSeq" id="WP_129890227.1">
    <property type="nucleotide sequence ID" value="NZ_CP035758.1"/>
</dbReference>
<dbReference type="OrthoDB" id="1690557at2"/>
<protein>
    <recommendedName>
        <fullName evidence="5">ATPase</fullName>
    </recommendedName>
</protein>
<feature type="coiled-coil region" evidence="1">
    <location>
        <begin position="48"/>
        <end position="110"/>
    </location>
</feature>
<dbReference type="EMBL" id="CP035758">
    <property type="protein sequence ID" value="QBD79174.1"/>
    <property type="molecule type" value="Genomic_DNA"/>
</dbReference>